<dbReference type="PANTHER" id="PTHR42852:SF6">
    <property type="entry name" value="THIOL:DISULFIDE INTERCHANGE PROTEIN DSBE"/>
    <property type="match status" value="1"/>
</dbReference>
<evidence type="ECO:0000313" key="6">
    <source>
        <dbReference type="EMBL" id="MFD2200934.1"/>
    </source>
</evidence>
<dbReference type="Gene3D" id="3.40.30.10">
    <property type="entry name" value="Glutaredoxin"/>
    <property type="match status" value="1"/>
</dbReference>
<dbReference type="PROSITE" id="PS51257">
    <property type="entry name" value="PROKAR_LIPOPROTEIN"/>
    <property type="match status" value="1"/>
</dbReference>
<accession>A0ABW5B637</accession>
<evidence type="ECO:0000259" key="5">
    <source>
        <dbReference type="PROSITE" id="PS51352"/>
    </source>
</evidence>
<dbReference type="CDD" id="cd02966">
    <property type="entry name" value="TlpA_like_family"/>
    <property type="match status" value="1"/>
</dbReference>
<keyword evidence="4" id="KW-0676">Redox-active center</keyword>
<dbReference type="RefSeq" id="WP_380800815.1">
    <property type="nucleotide sequence ID" value="NZ_JBHUIV010000010.1"/>
</dbReference>
<feature type="domain" description="Thioredoxin" evidence="5">
    <location>
        <begin position="309"/>
        <end position="456"/>
    </location>
</feature>
<proteinExistence type="predicted"/>
<evidence type="ECO:0000256" key="2">
    <source>
        <dbReference type="ARBA" id="ARBA00022748"/>
    </source>
</evidence>
<dbReference type="InterPro" id="IPR012336">
    <property type="entry name" value="Thioredoxin-like_fold"/>
</dbReference>
<keyword evidence="3" id="KW-1015">Disulfide bond</keyword>
<dbReference type="SUPFAM" id="SSF52833">
    <property type="entry name" value="Thioredoxin-like"/>
    <property type="match status" value="1"/>
</dbReference>
<organism evidence="6 7">
    <name type="scientific">Shivajiella indica</name>
    <dbReference type="NCBI Taxonomy" id="872115"/>
    <lineage>
        <taxon>Bacteria</taxon>
        <taxon>Pseudomonadati</taxon>
        <taxon>Bacteroidota</taxon>
        <taxon>Cytophagia</taxon>
        <taxon>Cytophagales</taxon>
        <taxon>Cyclobacteriaceae</taxon>
        <taxon>Shivajiella</taxon>
    </lineage>
</organism>
<sequence>MRGIILLVFICLIFLSSCEERKVVSIIIEGNSSDYDSLYIVDIYSGQTLLKMPLEPIGKEYKFQIQETSLGEIAIKGLESTYLTVLRPEAKKIVVIDSNTIRVEQSIADSLANYLWKSTNLMFSQHDKVIFAEDDPWKVRGLFDSLVQVREDQLMHFESQLTEEELGLLTFQNKARAYSFLMFYGRIIKEISPEDGFFGFVKDIENENIYTKSLPNTLLYKYEIELLSERDSIENLGIFLDYIEKNTKTEDLQHFLKAVYLKEVIENPSYWRPHEKLFTSTTIKEALLQESKNPYAFLIDRASSSFFSSQSGVKGFDFKANRFDGSEIKLSDFKGKIVVIDTWATWCGPCIQHRPNMLEIAKKYENNPRVAILMISIDQSKEKWLNYVQKTNPDQFGMELHIPDGMNTEFGDMYLIKSIPKYFLIDQNGIILNSDLLEPSIGMEQLIENELKKFPG</sequence>
<dbReference type="PANTHER" id="PTHR42852">
    <property type="entry name" value="THIOL:DISULFIDE INTERCHANGE PROTEIN DSBE"/>
    <property type="match status" value="1"/>
</dbReference>
<dbReference type="InterPro" id="IPR036249">
    <property type="entry name" value="Thioredoxin-like_sf"/>
</dbReference>
<dbReference type="Pfam" id="PF13905">
    <property type="entry name" value="Thioredoxin_8"/>
    <property type="match status" value="1"/>
</dbReference>
<dbReference type="InterPro" id="IPR050553">
    <property type="entry name" value="Thioredoxin_ResA/DsbE_sf"/>
</dbReference>
<name>A0ABW5B637_9BACT</name>
<dbReference type="Proteomes" id="UP001597414">
    <property type="component" value="Unassembled WGS sequence"/>
</dbReference>
<evidence type="ECO:0000313" key="7">
    <source>
        <dbReference type="Proteomes" id="UP001597414"/>
    </source>
</evidence>
<dbReference type="PROSITE" id="PS51352">
    <property type="entry name" value="THIOREDOXIN_2"/>
    <property type="match status" value="1"/>
</dbReference>
<evidence type="ECO:0000256" key="3">
    <source>
        <dbReference type="ARBA" id="ARBA00023157"/>
    </source>
</evidence>
<comment type="subcellular location">
    <subcellularLocation>
        <location evidence="1">Cell envelope</location>
    </subcellularLocation>
</comment>
<dbReference type="InterPro" id="IPR013766">
    <property type="entry name" value="Thioredoxin_domain"/>
</dbReference>
<keyword evidence="7" id="KW-1185">Reference proteome</keyword>
<evidence type="ECO:0000256" key="1">
    <source>
        <dbReference type="ARBA" id="ARBA00004196"/>
    </source>
</evidence>
<evidence type="ECO:0000256" key="4">
    <source>
        <dbReference type="ARBA" id="ARBA00023284"/>
    </source>
</evidence>
<gene>
    <name evidence="6" type="ORF">ACFSKV_05100</name>
</gene>
<comment type="caution">
    <text evidence="6">The sequence shown here is derived from an EMBL/GenBank/DDBJ whole genome shotgun (WGS) entry which is preliminary data.</text>
</comment>
<dbReference type="EMBL" id="JBHUIV010000010">
    <property type="protein sequence ID" value="MFD2200934.1"/>
    <property type="molecule type" value="Genomic_DNA"/>
</dbReference>
<reference evidence="7" key="1">
    <citation type="journal article" date="2019" name="Int. J. Syst. Evol. Microbiol.">
        <title>The Global Catalogue of Microorganisms (GCM) 10K type strain sequencing project: providing services to taxonomists for standard genome sequencing and annotation.</title>
        <authorList>
            <consortium name="The Broad Institute Genomics Platform"/>
            <consortium name="The Broad Institute Genome Sequencing Center for Infectious Disease"/>
            <person name="Wu L."/>
            <person name="Ma J."/>
        </authorList>
    </citation>
    <scope>NUCLEOTIDE SEQUENCE [LARGE SCALE GENOMIC DNA]</scope>
    <source>
        <strain evidence="7">KCTC 19812</strain>
    </source>
</reference>
<protein>
    <submittedName>
        <fullName evidence="6">TlpA family protein disulfide reductase</fullName>
    </submittedName>
</protein>
<keyword evidence="2" id="KW-0201">Cytochrome c-type biogenesis</keyword>